<feature type="domain" description="C2H2-type" evidence="11">
    <location>
        <begin position="242"/>
        <end position="268"/>
    </location>
</feature>
<protein>
    <submittedName>
        <fullName evidence="12">Histone deacetylase HDT2</fullName>
    </submittedName>
</protein>
<keyword evidence="7" id="KW-0804">Transcription</keyword>
<feature type="compositionally biased region" description="Basic and acidic residues" evidence="10">
    <location>
        <begin position="200"/>
        <end position="210"/>
    </location>
</feature>
<evidence type="ECO:0000256" key="1">
    <source>
        <dbReference type="ARBA" id="ARBA00004604"/>
    </source>
</evidence>
<evidence type="ECO:0000259" key="11">
    <source>
        <dbReference type="PROSITE" id="PS50157"/>
    </source>
</evidence>
<dbReference type="Gene3D" id="2.60.120.340">
    <property type="entry name" value="Nucleoplasmin core domain"/>
    <property type="match status" value="1"/>
</dbReference>
<keyword evidence="9" id="KW-0863">Zinc-finger</keyword>
<dbReference type="GO" id="GO:0006325">
    <property type="term" value="P:chromatin organization"/>
    <property type="evidence" value="ECO:0007669"/>
    <property type="project" value="UniProtKB-KW"/>
</dbReference>
<reference evidence="12" key="2">
    <citation type="submission" date="2023-06" db="EMBL/GenBank/DDBJ databases">
        <authorList>
            <person name="Ma L."/>
            <person name="Liu K.-W."/>
            <person name="Li Z."/>
            <person name="Hsiao Y.-Y."/>
            <person name="Qi Y."/>
            <person name="Fu T."/>
            <person name="Tang G."/>
            <person name="Zhang D."/>
            <person name="Sun W.-H."/>
            <person name="Liu D.-K."/>
            <person name="Li Y."/>
            <person name="Chen G.-Z."/>
            <person name="Liu X.-D."/>
            <person name="Liao X.-Y."/>
            <person name="Jiang Y.-T."/>
            <person name="Yu X."/>
            <person name="Hao Y."/>
            <person name="Huang J."/>
            <person name="Zhao X.-W."/>
            <person name="Ke S."/>
            <person name="Chen Y.-Y."/>
            <person name="Wu W.-L."/>
            <person name="Hsu J.-L."/>
            <person name="Lin Y.-F."/>
            <person name="Huang M.-D."/>
            <person name="Li C.-Y."/>
            <person name="Huang L."/>
            <person name="Wang Z.-W."/>
            <person name="Zhao X."/>
            <person name="Zhong W.-Y."/>
            <person name="Peng D.-H."/>
            <person name="Ahmad S."/>
            <person name="Lan S."/>
            <person name="Zhang J.-S."/>
            <person name="Tsai W.-C."/>
            <person name="Van De Peer Y."/>
            <person name="Liu Z.-J."/>
        </authorList>
    </citation>
    <scope>NUCLEOTIDE SEQUENCE</scope>
    <source>
        <strain evidence="12">CP</strain>
        <tissue evidence="12">Leaves</tissue>
    </source>
</reference>
<sequence>MEFWGVEVKSGESIKCEPGEQRFIHLSQACIGEPKKEKNDIQVFVKVDDKKLVLGTLSAEKYPQISYDLVFEKEFELSHSGKHNSELFSSDGEQPVRKANGKAKLKDKVPKLVPAKDEAKVDSKSNSGIVSDDDSEDDDMSEDDESDSETESDGSDDEEGSDDEDASDSDEVESSKKRAAESATKTPVPEKKAKLVTPSKGEKTGADGKKGGHIATPHPSKQAAKTPATDKQKQTPKSAGSVACKSCSKTFNSDNALQAHSKAKHASK</sequence>
<feature type="region of interest" description="Disordered" evidence="10">
    <location>
        <begin position="81"/>
        <end position="244"/>
    </location>
</feature>
<evidence type="ECO:0000313" key="12">
    <source>
        <dbReference type="EMBL" id="KAK1322813.1"/>
    </source>
</evidence>
<evidence type="ECO:0000256" key="5">
    <source>
        <dbReference type="ARBA" id="ARBA00022853"/>
    </source>
</evidence>
<reference evidence="12" key="1">
    <citation type="journal article" date="2023" name="Nat. Commun.">
        <title>Diploid and tetraploid genomes of Acorus and the evolution of monocots.</title>
        <authorList>
            <person name="Ma L."/>
            <person name="Liu K.W."/>
            <person name="Li Z."/>
            <person name="Hsiao Y.Y."/>
            <person name="Qi Y."/>
            <person name="Fu T."/>
            <person name="Tang G.D."/>
            <person name="Zhang D."/>
            <person name="Sun W.H."/>
            <person name="Liu D.K."/>
            <person name="Li Y."/>
            <person name="Chen G.Z."/>
            <person name="Liu X.D."/>
            <person name="Liao X.Y."/>
            <person name="Jiang Y.T."/>
            <person name="Yu X."/>
            <person name="Hao Y."/>
            <person name="Huang J."/>
            <person name="Zhao X.W."/>
            <person name="Ke S."/>
            <person name="Chen Y.Y."/>
            <person name="Wu W.L."/>
            <person name="Hsu J.L."/>
            <person name="Lin Y.F."/>
            <person name="Huang M.D."/>
            <person name="Li C.Y."/>
            <person name="Huang L."/>
            <person name="Wang Z.W."/>
            <person name="Zhao X."/>
            <person name="Zhong W.Y."/>
            <person name="Peng D.H."/>
            <person name="Ahmad S."/>
            <person name="Lan S."/>
            <person name="Zhang J.S."/>
            <person name="Tsai W.C."/>
            <person name="Van de Peer Y."/>
            <person name="Liu Z.J."/>
        </authorList>
    </citation>
    <scope>NUCLEOTIDE SEQUENCE</scope>
    <source>
        <strain evidence="12">CP</strain>
    </source>
</reference>
<dbReference type="FunFam" id="2.60.120.340:FF:000004">
    <property type="entry name" value="Histone deacetylase HDT1"/>
    <property type="match status" value="1"/>
</dbReference>
<feature type="compositionally biased region" description="Acidic residues" evidence="10">
    <location>
        <begin position="131"/>
        <end position="172"/>
    </location>
</feature>
<dbReference type="AlphaFoldDB" id="A0AAV9F9Y5"/>
<evidence type="ECO:0000256" key="3">
    <source>
        <dbReference type="ARBA" id="ARBA00022491"/>
    </source>
</evidence>
<evidence type="ECO:0000313" key="13">
    <source>
        <dbReference type="Proteomes" id="UP001180020"/>
    </source>
</evidence>
<dbReference type="GO" id="GO:0005730">
    <property type="term" value="C:nucleolus"/>
    <property type="evidence" value="ECO:0007669"/>
    <property type="project" value="UniProtKB-SubCell"/>
</dbReference>
<comment type="similarity">
    <text evidence="2">Belongs to the histone deacetylase HD2 family.</text>
</comment>
<dbReference type="EMBL" id="JAUJYO010000002">
    <property type="protein sequence ID" value="KAK1322813.1"/>
    <property type="molecule type" value="Genomic_DNA"/>
</dbReference>
<evidence type="ECO:0000256" key="8">
    <source>
        <dbReference type="ARBA" id="ARBA00023242"/>
    </source>
</evidence>
<keyword evidence="13" id="KW-1185">Reference proteome</keyword>
<dbReference type="GO" id="GO:0016787">
    <property type="term" value="F:hydrolase activity"/>
    <property type="evidence" value="ECO:0007669"/>
    <property type="project" value="UniProtKB-KW"/>
</dbReference>
<evidence type="ECO:0000256" key="7">
    <source>
        <dbReference type="ARBA" id="ARBA00023163"/>
    </source>
</evidence>
<accession>A0AAV9F9Y5</accession>
<keyword evidence="9" id="KW-0862">Zinc</keyword>
<name>A0AAV9F9Y5_ACOCL</name>
<evidence type="ECO:0000256" key="10">
    <source>
        <dbReference type="SAM" id="MobiDB-lite"/>
    </source>
</evidence>
<dbReference type="PROSITE" id="PS00028">
    <property type="entry name" value="ZINC_FINGER_C2H2_1"/>
    <property type="match status" value="1"/>
</dbReference>
<proteinExistence type="inferred from homology"/>
<dbReference type="Proteomes" id="UP001180020">
    <property type="component" value="Unassembled WGS sequence"/>
</dbReference>
<evidence type="ECO:0000256" key="9">
    <source>
        <dbReference type="PROSITE-ProRule" id="PRU00042"/>
    </source>
</evidence>
<feature type="compositionally biased region" description="Basic and acidic residues" evidence="10">
    <location>
        <begin position="104"/>
        <end position="123"/>
    </location>
</feature>
<keyword evidence="9" id="KW-0479">Metal-binding</keyword>
<comment type="subcellular location">
    <subcellularLocation>
        <location evidence="1">Nucleus</location>
        <location evidence="1">Nucleolus</location>
    </subcellularLocation>
</comment>
<organism evidence="12 13">
    <name type="scientific">Acorus calamus</name>
    <name type="common">Sweet flag</name>
    <dbReference type="NCBI Taxonomy" id="4465"/>
    <lineage>
        <taxon>Eukaryota</taxon>
        <taxon>Viridiplantae</taxon>
        <taxon>Streptophyta</taxon>
        <taxon>Embryophyta</taxon>
        <taxon>Tracheophyta</taxon>
        <taxon>Spermatophyta</taxon>
        <taxon>Magnoliopsida</taxon>
        <taxon>Liliopsida</taxon>
        <taxon>Acoraceae</taxon>
        <taxon>Acorus</taxon>
    </lineage>
</organism>
<dbReference type="PROSITE" id="PS50157">
    <property type="entry name" value="ZINC_FINGER_C2H2_2"/>
    <property type="match status" value="1"/>
</dbReference>
<keyword evidence="3" id="KW-0678">Repressor</keyword>
<keyword evidence="6" id="KW-0805">Transcription regulation</keyword>
<evidence type="ECO:0000256" key="4">
    <source>
        <dbReference type="ARBA" id="ARBA00022801"/>
    </source>
</evidence>
<keyword evidence="8" id="KW-0539">Nucleus</keyword>
<keyword evidence="4" id="KW-0378">Hydrolase</keyword>
<dbReference type="GO" id="GO:0008270">
    <property type="term" value="F:zinc ion binding"/>
    <property type="evidence" value="ECO:0007669"/>
    <property type="project" value="UniProtKB-KW"/>
</dbReference>
<evidence type="ECO:0000256" key="6">
    <source>
        <dbReference type="ARBA" id="ARBA00023015"/>
    </source>
</evidence>
<dbReference type="InterPro" id="IPR013087">
    <property type="entry name" value="Znf_C2H2_type"/>
</dbReference>
<keyword evidence="5" id="KW-0156">Chromatin regulator</keyword>
<comment type="caution">
    <text evidence="12">The sequence shown here is derived from an EMBL/GenBank/DDBJ whole genome shotgun (WGS) entry which is preliminary data.</text>
</comment>
<evidence type="ECO:0000256" key="2">
    <source>
        <dbReference type="ARBA" id="ARBA00006673"/>
    </source>
</evidence>
<gene>
    <name evidence="12" type="primary">HDT2</name>
    <name evidence="12" type="ORF">QJS10_CPA02g00673</name>
</gene>
<dbReference type="Pfam" id="PF17800">
    <property type="entry name" value="NPL"/>
    <property type="match status" value="1"/>
</dbReference>
<dbReference type="InterPro" id="IPR041232">
    <property type="entry name" value="NPL"/>
</dbReference>